<dbReference type="InterPro" id="IPR039426">
    <property type="entry name" value="TonB-dep_rcpt-like"/>
</dbReference>
<proteinExistence type="predicted"/>
<comment type="caution">
    <text evidence="8">The sequence shown here is derived from an EMBL/GenBank/DDBJ whole genome shotgun (WGS) entry which is preliminary data.</text>
</comment>
<dbReference type="AlphaFoldDB" id="A0A7Y9PFM7"/>
<dbReference type="Proteomes" id="UP000589520">
    <property type="component" value="Unassembled WGS sequence"/>
</dbReference>
<keyword evidence="5" id="KW-0472">Membrane</keyword>
<feature type="domain" description="TonB-dependent transporter Oar-like beta-barrel" evidence="7">
    <location>
        <begin position="220"/>
        <end position="1066"/>
    </location>
</feature>
<dbReference type="PANTHER" id="PTHR30069">
    <property type="entry name" value="TONB-DEPENDENT OUTER MEMBRANE RECEPTOR"/>
    <property type="match status" value="1"/>
</dbReference>
<reference evidence="8 9" key="1">
    <citation type="submission" date="2020-07" db="EMBL/GenBank/DDBJ databases">
        <title>Genomic Encyclopedia of Type Strains, Phase IV (KMG-V): Genome sequencing to study the core and pangenomes of soil and plant-associated prokaryotes.</title>
        <authorList>
            <person name="Whitman W."/>
        </authorList>
    </citation>
    <scope>NUCLEOTIDE SEQUENCE [LARGE SCALE GENOMIC DNA]</scope>
    <source>
        <strain evidence="8 9">X4EP2</strain>
    </source>
</reference>
<dbReference type="RefSeq" id="WP_179488965.1">
    <property type="nucleotide sequence ID" value="NZ_JACCCW010000001.1"/>
</dbReference>
<dbReference type="PANTHER" id="PTHR30069:SF46">
    <property type="entry name" value="OAR PROTEIN"/>
    <property type="match status" value="1"/>
</dbReference>
<name>A0A7Y9PFM7_9BACT</name>
<dbReference type="Gene3D" id="2.60.40.1120">
    <property type="entry name" value="Carboxypeptidase-like, regulatory domain"/>
    <property type="match status" value="1"/>
</dbReference>
<evidence type="ECO:0000256" key="5">
    <source>
        <dbReference type="ARBA" id="ARBA00023136"/>
    </source>
</evidence>
<keyword evidence="6" id="KW-0998">Cell outer membrane</keyword>
<evidence type="ECO:0000256" key="6">
    <source>
        <dbReference type="ARBA" id="ARBA00023237"/>
    </source>
</evidence>
<dbReference type="Pfam" id="PF13620">
    <property type="entry name" value="CarboxypepD_reg"/>
    <property type="match status" value="1"/>
</dbReference>
<dbReference type="InterPro" id="IPR008969">
    <property type="entry name" value="CarboxyPept-like_regulatory"/>
</dbReference>
<evidence type="ECO:0000256" key="3">
    <source>
        <dbReference type="ARBA" id="ARBA00022452"/>
    </source>
</evidence>
<accession>A0A7Y9PFM7</accession>
<dbReference type="EMBL" id="JACCCW010000001">
    <property type="protein sequence ID" value="NYF79055.1"/>
    <property type="molecule type" value="Genomic_DNA"/>
</dbReference>
<comment type="subcellular location">
    <subcellularLocation>
        <location evidence="1">Cell outer membrane</location>
        <topology evidence="1">Multi-pass membrane protein</topology>
    </subcellularLocation>
</comment>
<dbReference type="SUPFAM" id="SSF56935">
    <property type="entry name" value="Porins"/>
    <property type="match status" value="1"/>
</dbReference>
<keyword evidence="2" id="KW-0813">Transport</keyword>
<evidence type="ECO:0000313" key="9">
    <source>
        <dbReference type="Proteomes" id="UP000589520"/>
    </source>
</evidence>
<sequence length="1073" mass="115104">MAQSAVDGAVVGTVLDSSGAALSNAVVAVHNTATNADVTAATDSSGYFRVSRLVPGIYTVKVTAAGFSDYSAAHVTVEVGKLTEVKPTLGAAGTTATVDVSSEVPVINSETSDFTSEFNPTALSTLPINGRHWTAFALNSPGVTLGNSSFGLVTFRGASNLQNNFMVDGSDDNQSFQSVERGYTRVGYSSPQDAILEFQVLTSNVSAQYGRAEGGGVNAVTRSGSNQFHGDAFEYYRDNDFGATNPFNTLVVPVPGTTTGATETIHIKPTDKRHQYGGSFSGPLIHDKLFFLFAFDQQKRNFPSVATPTPQFLQDTNSADNSCTIAGGTALTDAQSCALARGVPQADINAAMAYINGQSGLAPRKGDQILNFAKLDYKINDKNNASIIYNRMRWDSPNGIQTNLVNRRGITSFGNDFVKVDSIIGKIDTIITPKMINEFRIEYARDYEFENGDTPLANEPTTTAGGLPPGVIITPNSGFSMGTPYYVPRSSYPNESEEDAVDNLTWSRGNHTLNIGGEYRWAQDNIIDVDYEHGLFTYALLADWFTDFAHTAGAPAPTPTSVGCDSKRDTGTGALPCFTGVQQAFGHPQFVYHTNEYAGYVQDDWKIRKRLTINLGVRYDFEQLPTPKIPNPNIPQTGVFPSDKHNFSPRVGFAWDAFGTGKTLVHGGFGMYYGRIQNGMIYDALKGTGSPNAQFSVTTTQAAAGASGLFYPYLVSAATAPAVSNIAAFAPGFKNPYSEEFNVSIQQDLGWKTIFGIAYLGSLGKALPNFVDNNVAPATQAKTYTFTNGPLAGDVWTVPLYTARINPAYNVLTLITSNINTNYNALVATLDHRLAKGVQVSASYTWSRAMDYNMNQSAVSDTNDPTDPFNLHPDYGRSANDLPQRFVGNITLQPTFHLANKFASLAANGWTLAPLWTVQSGLAYSYGISGGSALAGGGTTFNGSGGTPTSAAGSEGAYVDFKAYPQYAAQDVFKGISPSRNTQTGVTMDDVDVRLSRSFSIAEKYKLTLSGEAFNILNRQNFTAYNTGAYTLTTGATANVGSANYVSTFGTPSGAANTIFRERQIQFVGRFEF</sequence>
<gene>
    <name evidence="8" type="ORF">HDF17_001342</name>
</gene>
<dbReference type="Gene3D" id="2.40.170.20">
    <property type="entry name" value="TonB-dependent receptor, beta-barrel domain"/>
    <property type="match status" value="1"/>
</dbReference>
<organism evidence="8 9">
    <name type="scientific">Granulicella arctica</name>
    <dbReference type="NCBI Taxonomy" id="940613"/>
    <lineage>
        <taxon>Bacteria</taxon>
        <taxon>Pseudomonadati</taxon>
        <taxon>Acidobacteriota</taxon>
        <taxon>Terriglobia</taxon>
        <taxon>Terriglobales</taxon>
        <taxon>Acidobacteriaceae</taxon>
        <taxon>Granulicella</taxon>
    </lineage>
</organism>
<dbReference type="SUPFAM" id="SSF49464">
    <property type="entry name" value="Carboxypeptidase regulatory domain-like"/>
    <property type="match status" value="1"/>
</dbReference>
<keyword evidence="3" id="KW-1134">Transmembrane beta strand</keyword>
<dbReference type="GO" id="GO:0015344">
    <property type="term" value="F:siderophore uptake transmembrane transporter activity"/>
    <property type="evidence" value="ECO:0007669"/>
    <property type="project" value="TreeGrafter"/>
</dbReference>
<dbReference type="GO" id="GO:0044718">
    <property type="term" value="P:siderophore transmembrane transport"/>
    <property type="evidence" value="ECO:0007669"/>
    <property type="project" value="TreeGrafter"/>
</dbReference>
<keyword evidence="4" id="KW-0812">Transmembrane</keyword>
<dbReference type="InterPro" id="IPR036942">
    <property type="entry name" value="Beta-barrel_TonB_sf"/>
</dbReference>
<evidence type="ECO:0000256" key="2">
    <source>
        <dbReference type="ARBA" id="ARBA00022448"/>
    </source>
</evidence>
<evidence type="ECO:0000313" key="8">
    <source>
        <dbReference type="EMBL" id="NYF79055.1"/>
    </source>
</evidence>
<evidence type="ECO:0000256" key="4">
    <source>
        <dbReference type="ARBA" id="ARBA00022692"/>
    </source>
</evidence>
<evidence type="ECO:0000259" key="7">
    <source>
        <dbReference type="Pfam" id="PF25183"/>
    </source>
</evidence>
<keyword evidence="9" id="KW-1185">Reference proteome</keyword>
<dbReference type="Pfam" id="PF25183">
    <property type="entry name" value="OMP_b-brl_4"/>
    <property type="match status" value="1"/>
</dbReference>
<dbReference type="InterPro" id="IPR057601">
    <property type="entry name" value="Oar-like_b-barrel"/>
</dbReference>
<protein>
    <recommendedName>
        <fullName evidence="7">TonB-dependent transporter Oar-like beta-barrel domain-containing protein</fullName>
    </recommendedName>
</protein>
<evidence type="ECO:0000256" key="1">
    <source>
        <dbReference type="ARBA" id="ARBA00004571"/>
    </source>
</evidence>
<dbReference type="GO" id="GO:0009279">
    <property type="term" value="C:cell outer membrane"/>
    <property type="evidence" value="ECO:0007669"/>
    <property type="project" value="UniProtKB-SubCell"/>
</dbReference>